<dbReference type="Gene3D" id="1.10.287.600">
    <property type="entry name" value="Helix hairpin bin"/>
    <property type="match status" value="1"/>
</dbReference>
<evidence type="ECO:0000256" key="4">
    <source>
        <dbReference type="ARBA" id="ARBA00023134"/>
    </source>
</evidence>
<dbReference type="InterPro" id="IPR008280">
    <property type="entry name" value="Tub_FtsZ_C"/>
</dbReference>
<evidence type="ECO:0000256" key="5">
    <source>
        <dbReference type="ARBA" id="ARBA00034296"/>
    </source>
</evidence>
<evidence type="ECO:0008006" key="8">
    <source>
        <dbReference type="Google" id="ProtNLM"/>
    </source>
</evidence>
<keyword evidence="2" id="KW-0493">Microtubule</keyword>
<dbReference type="InterPro" id="IPR036525">
    <property type="entry name" value="Tubulin/FtsZ_GTPase_sf"/>
</dbReference>
<comment type="similarity">
    <text evidence="1">Belongs to the tubulin family.</text>
</comment>
<gene>
    <name evidence="6" type="ORF">CSSPTR1EN2_LOCUS11139</name>
</gene>
<dbReference type="EMBL" id="OZ019911">
    <property type="protein sequence ID" value="CAK9212244.1"/>
    <property type="molecule type" value="Genomic_DNA"/>
</dbReference>
<name>A0ABP0U3V6_9BRYO</name>
<evidence type="ECO:0000313" key="7">
    <source>
        <dbReference type="Proteomes" id="UP001497512"/>
    </source>
</evidence>
<evidence type="ECO:0000256" key="2">
    <source>
        <dbReference type="ARBA" id="ARBA00022701"/>
    </source>
</evidence>
<dbReference type="PRINTS" id="PR01163">
    <property type="entry name" value="BETATUBULIN"/>
</dbReference>
<dbReference type="PANTHER" id="PTHR11588">
    <property type="entry name" value="TUBULIN"/>
    <property type="match status" value="1"/>
</dbReference>
<organism evidence="6 7">
    <name type="scientific">Sphagnum troendelagicum</name>
    <dbReference type="NCBI Taxonomy" id="128251"/>
    <lineage>
        <taxon>Eukaryota</taxon>
        <taxon>Viridiplantae</taxon>
        <taxon>Streptophyta</taxon>
        <taxon>Embryophyta</taxon>
        <taxon>Bryophyta</taxon>
        <taxon>Sphagnophytina</taxon>
        <taxon>Sphagnopsida</taxon>
        <taxon>Sphagnales</taxon>
        <taxon>Sphagnaceae</taxon>
        <taxon>Sphagnum</taxon>
    </lineage>
</organism>
<comment type="function">
    <text evidence="5">Tubulin is the major constituent of microtubules, a cylinder consisting of laterally associated linear protofilaments composed of alpha- and beta-tubulin heterodimers. Microtubules grow by the addition of GTP-tubulin dimers to the microtubule end, where a stabilizing cap forms. Below the cap, tubulin dimers are in GDP-bound state, owing to GTPase activity of alpha-tubulin.</text>
</comment>
<keyword evidence="3" id="KW-0547">Nucleotide-binding</keyword>
<dbReference type="SUPFAM" id="SSF55307">
    <property type="entry name" value="Tubulin C-terminal domain-like"/>
    <property type="match status" value="1"/>
</dbReference>
<protein>
    <recommendedName>
        <fullName evidence="8">Tubulin/FtsZ 2-layer sandwich domain-containing protein</fullName>
    </recommendedName>
</protein>
<evidence type="ECO:0000313" key="6">
    <source>
        <dbReference type="EMBL" id="CAK9212244.1"/>
    </source>
</evidence>
<dbReference type="InterPro" id="IPR023123">
    <property type="entry name" value="Tubulin_C"/>
</dbReference>
<accession>A0ABP0U3V6</accession>
<reference evidence="6" key="1">
    <citation type="submission" date="2024-02" db="EMBL/GenBank/DDBJ databases">
        <authorList>
            <consortium name="ELIXIR-Norway"/>
            <consortium name="Elixir Norway"/>
        </authorList>
    </citation>
    <scope>NUCLEOTIDE SEQUENCE</scope>
</reference>
<evidence type="ECO:0000256" key="1">
    <source>
        <dbReference type="ARBA" id="ARBA00009636"/>
    </source>
</evidence>
<proteinExistence type="inferred from homology"/>
<sequence length="240" mass="26853">MSGVTCCLHFPGQVNSDVLQACSQLDPIPETPCLHGWVHNIDIRGSQQYQALSVPELTQQRWDTKNMICAAYPCHGHYLTVSAIFCGTHGNPSMSINPSFPVLVSPFPAWSSSFVSQIATQLKPGGKEGVKLYDHHKPHNIVLQQNLFNKVSEQFTAMFQRRAFLHWYTGEGMDEMESTEAESNRNDLISAISGCLVLTMMMLSMTRKKNTFQLYSWVHTLFATAQVSDLPRLISNTSPT</sequence>
<keyword evidence="7" id="KW-1185">Reference proteome</keyword>
<dbReference type="Gene3D" id="3.40.50.1440">
    <property type="entry name" value="Tubulin/FtsZ, GTPase domain"/>
    <property type="match status" value="1"/>
</dbReference>
<dbReference type="InterPro" id="IPR002453">
    <property type="entry name" value="Beta_tubulin"/>
</dbReference>
<dbReference type="Proteomes" id="UP001497512">
    <property type="component" value="Chromosome 19"/>
</dbReference>
<dbReference type="InterPro" id="IPR000217">
    <property type="entry name" value="Tubulin"/>
</dbReference>
<keyword evidence="4" id="KW-0342">GTP-binding</keyword>
<evidence type="ECO:0000256" key="3">
    <source>
        <dbReference type="ARBA" id="ARBA00022741"/>
    </source>
</evidence>